<dbReference type="OrthoDB" id="554695at2"/>
<dbReference type="PANTHER" id="PTHR30269:SF0">
    <property type="entry name" value="MEMBRANE TRANSPORTER PROTEIN YFCA-RELATED"/>
    <property type="match status" value="1"/>
</dbReference>
<evidence type="ECO:0000313" key="10">
    <source>
        <dbReference type="Proteomes" id="UP000031524"/>
    </source>
</evidence>
<evidence type="ECO:0000256" key="7">
    <source>
        <dbReference type="ARBA" id="ARBA00023136"/>
    </source>
</evidence>
<dbReference type="Proteomes" id="UP000031524">
    <property type="component" value="Chromosome"/>
</dbReference>
<reference evidence="9 10" key="1">
    <citation type="submission" date="2013-04" db="EMBL/GenBank/DDBJ databases">
        <title>Complete genome sequence of Corynebacterium humireducens DSM 45392(T), isolated from a wastewater-fed microbial fuel cell.</title>
        <authorList>
            <person name="Ruckert C."/>
            <person name="Albersmeier A."/>
            <person name="Kalinowski J."/>
        </authorList>
    </citation>
    <scope>NUCLEOTIDE SEQUENCE [LARGE SCALE GENOMIC DNA]</scope>
    <source>
        <strain evidence="10">MFC-5</strain>
    </source>
</reference>
<dbReference type="PANTHER" id="PTHR30269">
    <property type="entry name" value="TRANSMEMBRANE PROTEIN YFCA"/>
    <property type="match status" value="1"/>
</dbReference>
<feature type="transmembrane region" description="Helical" evidence="8">
    <location>
        <begin position="150"/>
        <end position="174"/>
    </location>
</feature>
<dbReference type="InterPro" id="IPR002781">
    <property type="entry name" value="TM_pro_TauE-like"/>
</dbReference>
<evidence type="ECO:0000256" key="4">
    <source>
        <dbReference type="ARBA" id="ARBA00022475"/>
    </source>
</evidence>
<comment type="similarity">
    <text evidence="2 8">Belongs to the 4-toluene sulfonate uptake permease (TSUP) (TC 2.A.102) family.</text>
</comment>
<feature type="transmembrane region" description="Helical" evidence="8">
    <location>
        <begin position="81"/>
        <end position="99"/>
    </location>
</feature>
<proteinExistence type="inferred from homology"/>
<keyword evidence="10" id="KW-1185">Reference proteome</keyword>
<evidence type="ECO:0000313" key="9">
    <source>
        <dbReference type="EMBL" id="AJE33506.1"/>
    </source>
</evidence>
<keyword evidence="6 8" id="KW-1133">Transmembrane helix</keyword>
<accession>A0A0B5D3X7</accession>
<comment type="subcellular location">
    <subcellularLocation>
        <location evidence="1 8">Cell membrane</location>
        <topology evidence="1 8">Multi-pass membrane protein</topology>
    </subcellularLocation>
</comment>
<evidence type="ECO:0000256" key="6">
    <source>
        <dbReference type="ARBA" id="ARBA00022989"/>
    </source>
</evidence>
<dbReference type="Pfam" id="PF01925">
    <property type="entry name" value="TauE"/>
    <property type="match status" value="1"/>
</dbReference>
<evidence type="ECO:0000256" key="1">
    <source>
        <dbReference type="ARBA" id="ARBA00004651"/>
    </source>
</evidence>
<feature type="transmembrane region" description="Helical" evidence="8">
    <location>
        <begin position="235"/>
        <end position="253"/>
    </location>
</feature>
<dbReference type="KEGG" id="chm:B842_08285"/>
<sequence length="254" mass="26169">MLDCMDTDLWVLLLVGLAAGIADATTGGGGMLQIPALFALAGPGAVAPVMAVNKASAAVGNVVSYVRFARLPDVARPDRRTVAVSLVTAVPMVCLGAWLAGQMDTSQFRPYLVGALLVVLVYVVAVQPRLTPTRSRAATPLALAALTAALGFYDGFLGPATGSVLILVMQWYLGAQLRTGLASAKLVQLILNGTGALVFGLLAPPPLLPVLALAVGNAFGGWLGSGVVSRVDDRLLRLFLVVGVLGSVAWTLVR</sequence>
<evidence type="ECO:0000256" key="3">
    <source>
        <dbReference type="ARBA" id="ARBA00022448"/>
    </source>
</evidence>
<dbReference type="InterPro" id="IPR052017">
    <property type="entry name" value="TSUP"/>
</dbReference>
<feature type="transmembrane region" description="Helical" evidence="8">
    <location>
        <begin position="186"/>
        <end position="204"/>
    </location>
</feature>
<evidence type="ECO:0000256" key="5">
    <source>
        <dbReference type="ARBA" id="ARBA00022692"/>
    </source>
</evidence>
<keyword evidence="3" id="KW-0813">Transport</keyword>
<protein>
    <recommendedName>
        <fullName evidence="8">Probable membrane transporter protein</fullName>
    </recommendedName>
</protein>
<keyword evidence="7 8" id="KW-0472">Membrane</keyword>
<dbReference type="EMBL" id="CP005286">
    <property type="protein sequence ID" value="AJE33506.1"/>
    <property type="molecule type" value="Genomic_DNA"/>
</dbReference>
<dbReference type="GO" id="GO:0005886">
    <property type="term" value="C:plasma membrane"/>
    <property type="evidence" value="ECO:0007669"/>
    <property type="project" value="UniProtKB-SubCell"/>
</dbReference>
<feature type="transmembrane region" description="Helical" evidence="8">
    <location>
        <begin position="111"/>
        <end position="130"/>
    </location>
</feature>
<gene>
    <name evidence="9" type="ORF">B842_08285</name>
</gene>
<organism evidence="9 10">
    <name type="scientific">Corynebacterium humireducens NBRC 106098 = DSM 45392</name>
    <dbReference type="NCBI Taxonomy" id="1223515"/>
    <lineage>
        <taxon>Bacteria</taxon>
        <taxon>Bacillati</taxon>
        <taxon>Actinomycetota</taxon>
        <taxon>Actinomycetes</taxon>
        <taxon>Mycobacteriales</taxon>
        <taxon>Corynebacteriaceae</taxon>
        <taxon>Corynebacterium</taxon>
    </lineage>
</organism>
<feature type="transmembrane region" description="Helical" evidence="8">
    <location>
        <begin position="210"/>
        <end position="228"/>
    </location>
</feature>
<evidence type="ECO:0000256" key="8">
    <source>
        <dbReference type="RuleBase" id="RU363041"/>
    </source>
</evidence>
<dbReference type="STRING" id="1223515.B842_08285"/>
<name>A0A0B5D3X7_9CORY</name>
<keyword evidence="5 8" id="KW-0812">Transmembrane</keyword>
<evidence type="ECO:0000256" key="2">
    <source>
        <dbReference type="ARBA" id="ARBA00009142"/>
    </source>
</evidence>
<dbReference type="HOGENOM" id="CLU_045498_2_1_11"/>
<keyword evidence="4 8" id="KW-1003">Cell membrane</keyword>
<dbReference type="AlphaFoldDB" id="A0A0B5D3X7"/>